<protein>
    <submittedName>
        <fullName evidence="3">Uncharacterized protein</fullName>
    </submittedName>
</protein>
<sequence>MEGPEGLVHTAILDIVKALQDATRATPPSILQNKKLARLRRRRRKLIVMLMFSISGVAASCMPEFVRIGEAVEKDPWLSDSEYEDEDLEEEIDGLGPPAPMPFMSVHAAATVGTGTGHQAQENAGPGDGSNNNDNNAGQGGGNDHGNPIASLPPILSIPIANAAHPPLFPQIMTPADAGGPGYPTAMDEENDWINDALTGGTYISQALANAVLGGGSAAGPPSFSARDNSENGILSANGLEVRVGDNEVVKLKSHPREVRRLISVFDHAWRTVLEDLDIMRAYKFLLEREKAIMKAKDDLFYRKLSEELFTTHELGEEVVSDRGGEIAAMKREWEKNSNIKIEDLPLGIAADSPTLPHLDVEGSAGKYGDETYFDNFPQLSTRMPVFDPFRSNRPERTANEAVGKINKIGKRIMRRVVLDRRVLVARAKKKEQMKTGSAWRAMVP</sequence>
<evidence type="ECO:0000256" key="1">
    <source>
        <dbReference type="SAM" id="MobiDB-lite"/>
    </source>
</evidence>
<feature type="transmembrane region" description="Helical" evidence="2">
    <location>
        <begin position="46"/>
        <end position="66"/>
    </location>
</feature>
<accession>A0AAD5RJC0</accession>
<organism evidence="3 4">
    <name type="scientific">Zalerion maritima</name>
    <dbReference type="NCBI Taxonomy" id="339359"/>
    <lineage>
        <taxon>Eukaryota</taxon>
        <taxon>Fungi</taxon>
        <taxon>Dikarya</taxon>
        <taxon>Ascomycota</taxon>
        <taxon>Pezizomycotina</taxon>
        <taxon>Sordariomycetes</taxon>
        <taxon>Lulworthiomycetidae</taxon>
        <taxon>Lulworthiales</taxon>
        <taxon>Lulworthiaceae</taxon>
        <taxon>Zalerion</taxon>
    </lineage>
</organism>
<name>A0AAD5RJC0_9PEZI</name>
<evidence type="ECO:0000256" key="2">
    <source>
        <dbReference type="SAM" id="Phobius"/>
    </source>
</evidence>
<keyword evidence="2" id="KW-0472">Membrane</keyword>
<keyword evidence="2" id="KW-1133">Transmembrane helix</keyword>
<feature type="compositionally biased region" description="Low complexity" evidence="1">
    <location>
        <begin position="123"/>
        <end position="137"/>
    </location>
</feature>
<dbReference type="EMBL" id="JAKWBI020000368">
    <property type="protein sequence ID" value="KAJ2895895.1"/>
    <property type="molecule type" value="Genomic_DNA"/>
</dbReference>
<keyword evidence="2" id="KW-0812">Transmembrane</keyword>
<feature type="region of interest" description="Disordered" evidence="1">
    <location>
        <begin position="116"/>
        <end position="150"/>
    </location>
</feature>
<comment type="caution">
    <text evidence="3">The sequence shown here is derived from an EMBL/GenBank/DDBJ whole genome shotgun (WGS) entry which is preliminary data.</text>
</comment>
<proteinExistence type="predicted"/>
<dbReference type="Proteomes" id="UP001201980">
    <property type="component" value="Unassembled WGS sequence"/>
</dbReference>
<keyword evidence="4" id="KW-1185">Reference proteome</keyword>
<gene>
    <name evidence="3" type="ORF">MKZ38_006051</name>
</gene>
<evidence type="ECO:0000313" key="3">
    <source>
        <dbReference type="EMBL" id="KAJ2895895.1"/>
    </source>
</evidence>
<dbReference type="AlphaFoldDB" id="A0AAD5RJC0"/>
<evidence type="ECO:0000313" key="4">
    <source>
        <dbReference type="Proteomes" id="UP001201980"/>
    </source>
</evidence>
<reference evidence="3" key="1">
    <citation type="submission" date="2022-07" db="EMBL/GenBank/DDBJ databases">
        <title>Draft genome sequence of Zalerion maritima ATCC 34329, a (micro)plastics degrading marine fungus.</title>
        <authorList>
            <person name="Paco A."/>
            <person name="Goncalves M.F.M."/>
            <person name="Rocha-Santos T.A.P."/>
            <person name="Alves A."/>
        </authorList>
    </citation>
    <scope>NUCLEOTIDE SEQUENCE</scope>
    <source>
        <strain evidence="3">ATCC 34329</strain>
    </source>
</reference>